<comment type="caution">
    <text evidence="11">The sequence shown here is derived from an EMBL/GenBank/DDBJ whole genome shotgun (WGS) entry which is preliminary data.</text>
</comment>
<dbReference type="PROSITE" id="PS00512">
    <property type="entry name" value="ALPHA_GALACTOSIDASE"/>
    <property type="match status" value="1"/>
</dbReference>
<evidence type="ECO:0000313" key="11">
    <source>
        <dbReference type="EMBL" id="EJY46890.1"/>
    </source>
</evidence>
<reference evidence="11 12" key="1">
    <citation type="submission" date="2012-04" db="EMBL/GenBank/DDBJ databases">
        <authorList>
            <person name="Weinstock G."/>
            <person name="Sodergren E."/>
            <person name="Lobos E.A."/>
            <person name="Fulton L."/>
            <person name="Fulton R."/>
            <person name="Courtney L."/>
            <person name="Fronick C."/>
            <person name="O'Laughlin M."/>
            <person name="Godfrey J."/>
            <person name="Wilson R.M."/>
            <person name="Miner T."/>
            <person name="Farmer C."/>
            <person name="Delehaunty K."/>
            <person name="Cordes M."/>
            <person name="Minx P."/>
            <person name="Tomlinson C."/>
            <person name="Chen J."/>
            <person name="Wollam A."/>
            <person name="Pepin K.H."/>
            <person name="Bhonagiri V."/>
            <person name="Zhang X."/>
            <person name="Suruliraj S."/>
            <person name="Warren W."/>
            <person name="Mitreva M."/>
            <person name="Mardis E.R."/>
            <person name="Wilson R.K."/>
        </authorList>
    </citation>
    <scope>NUCLEOTIDE SEQUENCE [LARGE SCALE GENOMIC DNA]</scope>
    <source>
        <strain evidence="11 12">505</strain>
    </source>
</reference>
<evidence type="ECO:0000256" key="3">
    <source>
        <dbReference type="ARBA" id="ARBA00012755"/>
    </source>
</evidence>
<dbReference type="InterPro" id="IPR050985">
    <property type="entry name" value="Alpha-glycosidase_related"/>
</dbReference>
<feature type="compositionally biased region" description="Polar residues" evidence="8">
    <location>
        <begin position="106"/>
        <end position="117"/>
    </location>
</feature>
<feature type="region of interest" description="Disordered" evidence="8">
    <location>
        <begin position="82"/>
        <end position="118"/>
    </location>
</feature>
<dbReference type="Gene3D" id="2.70.98.60">
    <property type="entry name" value="alpha-galactosidase from lactobacil brevis"/>
    <property type="match status" value="1"/>
</dbReference>
<evidence type="ECO:0000256" key="1">
    <source>
        <dbReference type="ARBA" id="ARBA00001255"/>
    </source>
</evidence>
<dbReference type="EMBL" id="AMBL01000015">
    <property type="protein sequence ID" value="EJY46890.1"/>
    <property type="molecule type" value="Genomic_DNA"/>
</dbReference>
<protein>
    <recommendedName>
        <fullName evidence="3 6">Alpha-galactosidase</fullName>
        <ecNumber evidence="3 6">3.2.1.22</ecNumber>
    </recommendedName>
</protein>
<feature type="compositionally biased region" description="Basic and acidic residues" evidence="8">
    <location>
        <begin position="82"/>
        <end position="91"/>
    </location>
</feature>
<feature type="domain" description="Glycosyl hydrolase family 36 N-terminal" evidence="10">
    <location>
        <begin position="66"/>
        <end position="324"/>
    </location>
</feature>
<dbReference type="FunFam" id="3.20.20.70:FF:000118">
    <property type="entry name" value="Alpha-galactosidase"/>
    <property type="match status" value="1"/>
</dbReference>
<dbReference type="PIRSF" id="PIRSF005536">
    <property type="entry name" value="Agal"/>
    <property type="match status" value="1"/>
</dbReference>
<accession>J7CWT7</accession>
<evidence type="ECO:0000256" key="8">
    <source>
        <dbReference type="SAM" id="MobiDB-lite"/>
    </source>
</evidence>
<dbReference type="InterPro" id="IPR017853">
    <property type="entry name" value="GH"/>
</dbReference>
<dbReference type="InterPro" id="IPR013780">
    <property type="entry name" value="Glyco_hydro_b"/>
</dbReference>
<evidence type="ECO:0000256" key="2">
    <source>
        <dbReference type="ARBA" id="ARBA00006202"/>
    </source>
</evidence>
<organism evidence="11 12">
    <name type="scientific">Enterococcus faecium 505</name>
    <dbReference type="NCBI Taxonomy" id="1134806"/>
    <lineage>
        <taxon>Bacteria</taxon>
        <taxon>Bacillati</taxon>
        <taxon>Bacillota</taxon>
        <taxon>Bacilli</taxon>
        <taxon>Lactobacillales</taxon>
        <taxon>Enterococcaceae</taxon>
        <taxon>Enterococcus</taxon>
    </lineage>
</organism>
<dbReference type="Pfam" id="PF02065">
    <property type="entry name" value="Melibiase"/>
    <property type="match status" value="1"/>
</dbReference>
<feature type="active site" description="Proton donor" evidence="7">
    <location>
        <position position="587"/>
    </location>
</feature>
<proteinExistence type="inferred from homology"/>
<evidence type="ECO:0000256" key="5">
    <source>
        <dbReference type="ARBA" id="ARBA00023295"/>
    </source>
</evidence>
<dbReference type="InterPro" id="IPR013785">
    <property type="entry name" value="Aldolase_TIM"/>
</dbReference>
<dbReference type="EC" id="3.2.1.22" evidence="3 6"/>
<evidence type="ECO:0000259" key="10">
    <source>
        <dbReference type="Pfam" id="PF16875"/>
    </source>
</evidence>
<dbReference type="HOGENOM" id="CLU_009640_2_1_9"/>
<dbReference type="Gene3D" id="3.20.20.70">
    <property type="entry name" value="Aldolase class I"/>
    <property type="match status" value="1"/>
</dbReference>
<dbReference type="GO" id="GO:0004557">
    <property type="term" value="F:alpha-galactosidase activity"/>
    <property type="evidence" value="ECO:0007669"/>
    <property type="project" value="UniProtKB-UniRule"/>
</dbReference>
<dbReference type="PANTHER" id="PTHR43053:SF3">
    <property type="entry name" value="ALPHA-GALACTOSIDASE C-RELATED"/>
    <property type="match status" value="1"/>
</dbReference>
<dbReference type="Gene3D" id="2.60.40.1180">
    <property type="entry name" value="Golgi alpha-mannosidase II"/>
    <property type="match status" value="1"/>
</dbReference>
<evidence type="ECO:0000313" key="12">
    <source>
        <dbReference type="Proteomes" id="UP000006403"/>
    </source>
</evidence>
<dbReference type="PATRIC" id="fig|1134806.3.peg.569"/>
<sequence>MTKLFSKQYTGIIKKVNGFRFDGSEMMDITHRKTEKNFILFDEKSRVFHLRNTFLSYLIKIEESNVLAHIYFGKPVKQYKDNKNYPRRDRGFSGNVPLNPDRSLSKDTLPQEYSSHGSMDFRTPASIIQRKNGSDLLDLRYDSHYITDGKPDIEGLPQTYVLDKSEAQTLVISLKDRETAIYFDLFYTIFSDRAVITRSVKIRNETGETIKLEKAASFQLDFAHTRRFDEVIALPGAHVNERQISRQSLLSGTKVFESRRGTSSHHMNNFIALVHHHTTENTGEAIGLQFVYSGNHSFELEKDQINQLRVVGGINSHRFSWELNANQSFQTPEMILSYSSQGLNKMSQIHHELLRERIARGRHQFAERPILVNNWEATYFDFNSEKIKAIIDEAKELGIEMFVLDDGWFGKRDADNSSLGDWFEYEGKLTNGLREIADYAHSKGLKFGLWFEPEMISIDSELYRTHPDFLMQEPGRMPSASRSQHVLDFTRLDVRQTVEKQMRKILDTIPLDYIKWDMNRSLSDVYSITLDPQRQGEVAHRYMLGLYELLEHLTADYPEILWEGCSGGGGRFDAGFIYYMPQSWTSDNTDAVERMKIQYGTSLAYPISSITAHVSAVPNHQTGRSTSLKTRGETAMSAVFGYELDLTKLSPKEKKQVKDQIISYQTIRPVIQYGHYYRLASPFEENIAAWMFVSPKQDEAIVFLGRILASAQPVFHEVYLMGLDDEALYQEQTSKRIFSGAELMTVGLYFPDFQGDFQTELLHFKKL</sequence>
<gene>
    <name evidence="11" type="ORF">HMPREF1348_00600</name>
</gene>
<dbReference type="Pfam" id="PF16875">
    <property type="entry name" value="Glyco_hydro_36N"/>
    <property type="match status" value="1"/>
</dbReference>
<name>J7CWT7_ENTFC</name>
<comment type="similarity">
    <text evidence="2">Belongs to the glycosyl hydrolase 36 family.</text>
</comment>
<comment type="catalytic activity">
    <reaction evidence="1 6">
        <text>Hydrolysis of terminal, non-reducing alpha-D-galactose residues in alpha-D-galactosides, including galactose oligosaccharides, galactomannans and galactolipids.</text>
        <dbReference type="EC" id="3.2.1.22"/>
    </reaction>
</comment>
<evidence type="ECO:0000256" key="7">
    <source>
        <dbReference type="PIRSR" id="PIRSR005536-1"/>
    </source>
</evidence>
<feature type="active site" description="Nucleophile" evidence="7">
    <location>
        <position position="517"/>
    </location>
</feature>
<dbReference type="PANTHER" id="PTHR43053">
    <property type="entry name" value="GLYCOSIDASE FAMILY 31"/>
    <property type="match status" value="1"/>
</dbReference>
<dbReference type="GO" id="GO:0016052">
    <property type="term" value="P:carbohydrate catabolic process"/>
    <property type="evidence" value="ECO:0007669"/>
    <property type="project" value="InterPro"/>
</dbReference>
<evidence type="ECO:0000259" key="9">
    <source>
        <dbReference type="Pfam" id="PF16874"/>
    </source>
</evidence>
<dbReference type="CDD" id="cd14791">
    <property type="entry name" value="GH36"/>
    <property type="match status" value="1"/>
</dbReference>
<keyword evidence="4 6" id="KW-0378">Hydrolase</keyword>
<dbReference type="InterPro" id="IPR031704">
    <property type="entry name" value="Glyco_hydro_36_N"/>
</dbReference>
<dbReference type="Pfam" id="PF16874">
    <property type="entry name" value="Glyco_hydro_36C"/>
    <property type="match status" value="1"/>
</dbReference>
<evidence type="ECO:0000256" key="4">
    <source>
        <dbReference type="ARBA" id="ARBA00022801"/>
    </source>
</evidence>
<dbReference type="Proteomes" id="UP000006403">
    <property type="component" value="Unassembled WGS sequence"/>
</dbReference>
<keyword evidence="5 6" id="KW-0326">Glycosidase</keyword>
<dbReference type="InterPro" id="IPR000111">
    <property type="entry name" value="Glyco_hydro_27/36_CS"/>
</dbReference>
<dbReference type="InterPro" id="IPR038417">
    <property type="entry name" value="Alpga-gal_N_sf"/>
</dbReference>
<dbReference type="InterPro" id="IPR031705">
    <property type="entry name" value="Glyco_hydro_36_C"/>
</dbReference>
<feature type="domain" description="Glycosyl hydrolase family 36 C-terminal" evidence="9">
    <location>
        <begin position="688"/>
        <end position="764"/>
    </location>
</feature>
<dbReference type="SUPFAM" id="SSF51445">
    <property type="entry name" value="(Trans)glycosidases"/>
    <property type="match status" value="1"/>
</dbReference>
<evidence type="ECO:0000256" key="6">
    <source>
        <dbReference type="PIRNR" id="PIRNR005536"/>
    </source>
</evidence>
<dbReference type="InterPro" id="IPR002252">
    <property type="entry name" value="Glyco_hydro_36"/>
</dbReference>
<dbReference type="AlphaFoldDB" id="J7CWT7"/>
<dbReference type="PRINTS" id="PR00743">
    <property type="entry name" value="GLHYDRLASE36"/>
</dbReference>